<accession>A0ABR9ZJL4</accession>
<protein>
    <submittedName>
        <fullName evidence="2">Methionine/alanine import NSS transporter subunit MetS</fullName>
    </submittedName>
</protein>
<dbReference type="Pfam" id="PF16951">
    <property type="entry name" value="MaAIMP_sms"/>
    <property type="match status" value="1"/>
</dbReference>
<dbReference type="RefSeq" id="WP_194556024.1">
    <property type="nucleotide sequence ID" value="NZ_JADKMY010000001.1"/>
</dbReference>
<dbReference type="NCBIfam" id="NF033493">
    <property type="entry name" value="MetS_like_NSS"/>
    <property type="match status" value="1"/>
</dbReference>
<dbReference type="EMBL" id="JADKMY010000001">
    <property type="protein sequence ID" value="MBF4553193.1"/>
    <property type="molecule type" value="Genomic_DNA"/>
</dbReference>
<keyword evidence="1" id="KW-1133">Transmembrane helix</keyword>
<evidence type="ECO:0000256" key="1">
    <source>
        <dbReference type="SAM" id="Phobius"/>
    </source>
</evidence>
<evidence type="ECO:0000313" key="3">
    <source>
        <dbReference type="Proteomes" id="UP000635902"/>
    </source>
</evidence>
<sequence length="54" mass="5590">MTTTAIILMVLFIAIIWGGLIVSVAMLRGTNDDIAGELGEALGTDDATLAGLNR</sequence>
<organism evidence="2 3">
    <name type="scientific">Corynebacterium suicordis DSM 45110</name>
    <dbReference type="NCBI Taxonomy" id="1121369"/>
    <lineage>
        <taxon>Bacteria</taxon>
        <taxon>Bacillati</taxon>
        <taxon>Actinomycetota</taxon>
        <taxon>Actinomycetes</taxon>
        <taxon>Mycobacteriales</taxon>
        <taxon>Corynebacteriaceae</taxon>
        <taxon>Corynebacterium</taxon>
    </lineage>
</organism>
<dbReference type="NCBIfam" id="NF033494">
    <property type="entry name" value="NSS_import_MetS"/>
    <property type="match status" value="1"/>
</dbReference>
<feature type="transmembrane region" description="Helical" evidence="1">
    <location>
        <begin position="6"/>
        <end position="27"/>
    </location>
</feature>
<keyword evidence="3" id="KW-1185">Reference proteome</keyword>
<evidence type="ECO:0000313" key="2">
    <source>
        <dbReference type="EMBL" id="MBF4553193.1"/>
    </source>
</evidence>
<reference evidence="2 3" key="1">
    <citation type="submission" date="2020-10" db="EMBL/GenBank/DDBJ databases">
        <title>Novel species in genus Corynebacterium.</title>
        <authorList>
            <person name="Zhang G."/>
        </authorList>
    </citation>
    <scope>NUCLEOTIDE SEQUENCE [LARGE SCALE GENOMIC DNA]</scope>
    <source>
        <strain evidence="2 3">DSM 45110</strain>
    </source>
</reference>
<comment type="caution">
    <text evidence="2">The sequence shown here is derived from an EMBL/GenBank/DDBJ whole genome shotgun (WGS) entry which is preliminary data.</text>
</comment>
<gene>
    <name evidence="2" type="primary">metS</name>
    <name evidence="2" type="ORF">IRY30_03720</name>
</gene>
<name>A0ABR9ZJL4_9CORY</name>
<keyword evidence="1" id="KW-0812">Transmembrane</keyword>
<proteinExistence type="predicted"/>
<keyword evidence="1" id="KW-0472">Membrane</keyword>
<dbReference type="InterPro" id="IPR031596">
    <property type="entry name" value="MaAIMP_sms"/>
</dbReference>
<dbReference type="Proteomes" id="UP000635902">
    <property type="component" value="Unassembled WGS sequence"/>
</dbReference>